<evidence type="ECO:0000256" key="1">
    <source>
        <dbReference type="SAM" id="Coils"/>
    </source>
</evidence>
<name>A0A086KEB2_TOXGO</name>
<evidence type="ECO:0000313" key="2">
    <source>
        <dbReference type="EMBL" id="KFG42730.1"/>
    </source>
</evidence>
<accession>A0A086KEB2</accession>
<feature type="coiled-coil region" evidence="1">
    <location>
        <begin position="205"/>
        <end position="274"/>
    </location>
</feature>
<feature type="coiled-coil region" evidence="1">
    <location>
        <begin position="17"/>
        <end position="180"/>
    </location>
</feature>
<protein>
    <submittedName>
        <fullName evidence="2">Uncharacterized protein</fullName>
    </submittedName>
</protein>
<comment type="caution">
    <text evidence="2">The sequence shown here is derived from an EMBL/GenBank/DDBJ whole genome shotgun (WGS) entry which is preliminary data.</text>
</comment>
<reference evidence="2 3" key="1">
    <citation type="submission" date="2014-02" db="EMBL/GenBank/DDBJ databases">
        <authorList>
            <person name="Sibley D."/>
            <person name="Venepally P."/>
            <person name="Karamycheva S."/>
            <person name="Hadjithomas M."/>
            <person name="Khan A."/>
            <person name="Brunk B."/>
            <person name="Roos D."/>
            <person name="Caler E."/>
            <person name="Lorenzi H."/>
        </authorList>
    </citation>
    <scope>NUCLEOTIDE SEQUENCE [LARGE SCALE GENOMIC DNA]</scope>
    <source>
        <strain evidence="2 3">GAB2-2007-GAL-DOM2</strain>
    </source>
</reference>
<gene>
    <name evidence="2" type="ORF">TGDOM2_289020</name>
</gene>
<organism evidence="2 3">
    <name type="scientific">Toxoplasma gondii GAB2-2007-GAL-DOM2</name>
    <dbReference type="NCBI Taxonomy" id="1130820"/>
    <lineage>
        <taxon>Eukaryota</taxon>
        <taxon>Sar</taxon>
        <taxon>Alveolata</taxon>
        <taxon>Apicomplexa</taxon>
        <taxon>Conoidasida</taxon>
        <taxon>Coccidia</taxon>
        <taxon>Eucoccidiorida</taxon>
        <taxon>Eimeriorina</taxon>
        <taxon>Sarcocystidae</taxon>
        <taxon>Toxoplasma</taxon>
    </lineage>
</organism>
<dbReference type="VEuPathDB" id="ToxoDB:TGDOM2_289020"/>
<dbReference type="AlphaFoldDB" id="A0A086KEB2"/>
<dbReference type="OrthoDB" id="331065at2759"/>
<proteinExistence type="predicted"/>
<keyword evidence="1" id="KW-0175">Coiled coil</keyword>
<dbReference type="EMBL" id="AHZU02000572">
    <property type="protein sequence ID" value="KFG42730.1"/>
    <property type="molecule type" value="Genomic_DNA"/>
</dbReference>
<dbReference type="Proteomes" id="UP000028837">
    <property type="component" value="Unassembled WGS sequence"/>
</dbReference>
<evidence type="ECO:0000313" key="3">
    <source>
        <dbReference type="Proteomes" id="UP000028837"/>
    </source>
</evidence>
<sequence>MRVHRTRAHATKQETLKNSREAEIRDLSQQARAAKAEARETQRRMQEQADAFSQKIQQMERTSKFKLQEALEALDRQTTLAQTAEAELLRQKNDHEVEVDRITREAEAKIKLLEAEKRRGTEDAVQEVLSLKQEEQRNAEEIETLQEQCQHLAIQHAKSMAKAEQLAKQAEGVQAECERRLSEHQRLLADFRVLEETHRGLLVDMEGLSRSKEDVEATVAELQRQLAEREKRIEQNKVEYKALQDQMKKKEATREENQLQLKRAAAEMAQLKRVVCAKLSSARRKEDKLRKSIQMLVERVNQVMAERNGLWQALLRVKDDYDIHAKQVESQAAARLRLPISTSGSSATDPHAFSTIGHPTTVQIPSHGNLFTTTELKDNQQPMNAPLASLNPFFPFSLDYSGGGTAAGGVKQEGRNRSIDSASVLAPAACGATGMSAWYPSSTSLSLTGEKTDNIISSSSPLDGLQSTQMGGLGLLDSVLGGLNQNSGKGTQFQGRV</sequence>